<dbReference type="EMBL" id="JARPYR010000050">
    <property type="protein sequence ID" value="MDT2598052.1"/>
    <property type="molecule type" value="Genomic_DNA"/>
</dbReference>
<protein>
    <recommendedName>
        <fullName evidence="3">Phage protein</fullName>
    </recommendedName>
</protein>
<evidence type="ECO:0000313" key="2">
    <source>
        <dbReference type="Proteomes" id="UP001256547"/>
    </source>
</evidence>
<keyword evidence="2" id="KW-1185">Reference proteome</keyword>
<evidence type="ECO:0000313" key="1">
    <source>
        <dbReference type="EMBL" id="MDT2598052.1"/>
    </source>
</evidence>
<dbReference type="Proteomes" id="UP001256547">
    <property type="component" value="Unassembled WGS sequence"/>
</dbReference>
<proteinExistence type="predicted"/>
<accession>A0ABU3ETM5</accession>
<sequence>MMPKKLIREIAASYGYQRLRNYRQWDSVHFSAEVNGIVIVVNIESGELYERNPFTKRLVKKQKGR</sequence>
<gene>
    <name evidence="1" type="ORF">P7D39_13710</name>
</gene>
<reference evidence="1 2" key="1">
    <citation type="submission" date="2023-03" db="EMBL/GenBank/DDBJ databases">
        <authorList>
            <person name="Shen W."/>
            <person name="Cai J."/>
        </authorList>
    </citation>
    <scope>NUCLEOTIDE SEQUENCE [LARGE SCALE GENOMIC DNA]</scope>
    <source>
        <strain evidence="1 2">P72-2</strain>
    </source>
</reference>
<organism evidence="1 2">
    <name type="scientific">Enterococcus dongliensis</name>
    <dbReference type="NCBI Taxonomy" id="2559925"/>
    <lineage>
        <taxon>Bacteria</taxon>
        <taxon>Bacillati</taxon>
        <taxon>Bacillota</taxon>
        <taxon>Bacilli</taxon>
        <taxon>Lactobacillales</taxon>
        <taxon>Enterococcaceae</taxon>
        <taxon>Enterococcus</taxon>
    </lineage>
</organism>
<name>A0ABU3ETM5_9ENTE</name>
<evidence type="ECO:0008006" key="3">
    <source>
        <dbReference type="Google" id="ProtNLM"/>
    </source>
</evidence>
<comment type="caution">
    <text evidence="1">The sequence shown here is derived from an EMBL/GenBank/DDBJ whole genome shotgun (WGS) entry which is preliminary data.</text>
</comment>